<dbReference type="AlphaFoldDB" id="A0A9W6UG43"/>
<name>A0A9W6UG43_9ACTN</name>
<evidence type="ECO:0000313" key="3">
    <source>
        <dbReference type="Proteomes" id="UP001165092"/>
    </source>
</evidence>
<reference evidence="2" key="1">
    <citation type="submission" date="2023-02" db="EMBL/GenBank/DDBJ databases">
        <title>Nocardiopsis ansamitocini NBRC 112285.</title>
        <authorList>
            <person name="Ichikawa N."/>
            <person name="Sato H."/>
            <person name="Tonouchi N."/>
        </authorList>
    </citation>
    <scope>NUCLEOTIDE SEQUENCE</scope>
    <source>
        <strain evidence="2">NBRC 112285</strain>
    </source>
</reference>
<protein>
    <submittedName>
        <fullName evidence="2">Uncharacterized protein</fullName>
    </submittedName>
</protein>
<sequence length="518" mass="56443">MTPLLCATAFARPDRLSKAAKWSREQALHAAEKVGDRMRGRYRLFAVLRPKPEPEFSVGDERTRDPGVVIGDAYARWVLRRVAGADRPVPVIGFDQAEVVDACRHGAALGRQRRLLITCVPVLCSIAPAVGALTLPWTGAVLLVLLWAVFFSDRVRAQYAAHTLLKDFGSRTPAVLGPPPDNGVSALPYALEKKDNGYRRESRFVGAGLEVWRPSTIAVDVTKGLRGPSPHDPRSEYTESALTALLDRFSGGTTLEPKDFTLTELYEHVARDLARTVASPDNPADHRGVDVIGIWGTSHAAWGDIDDTAWDDMPPVTEGLAPGDTAPDSRLARPYLWARVTSWSGSLTVSVLVRFVRREEYVRVVVIPQVVAPVVDEVSAPDAGSPSRLPWLVTAAAQAIGDVVALGGGLVVRRPPSAPEIDSGSGPVSLREAYSKRRVEDMHMKDDTDFQAATLQRRVFASVDRFLQEHDIDVEDYRQATTNAIVNFGVIGDKFTGPVQNNAMGDNNTQHNQQGEAA</sequence>
<accession>A0A9W6UG43</accession>
<organism evidence="2 3">
    <name type="scientific">Nocardiopsis ansamitocini</name>
    <dbReference type="NCBI Taxonomy" id="1670832"/>
    <lineage>
        <taxon>Bacteria</taxon>
        <taxon>Bacillati</taxon>
        <taxon>Actinomycetota</taxon>
        <taxon>Actinomycetes</taxon>
        <taxon>Streptosporangiales</taxon>
        <taxon>Nocardiopsidaceae</taxon>
        <taxon>Nocardiopsis</taxon>
    </lineage>
</organism>
<evidence type="ECO:0000256" key="1">
    <source>
        <dbReference type="SAM" id="MobiDB-lite"/>
    </source>
</evidence>
<keyword evidence="3" id="KW-1185">Reference proteome</keyword>
<comment type="caution">
    <text evidence="2">The sequence shown here is derived from an EMBL/GenBank/DDBJ whole genome shotgun (WGS) entry which is preliminary data.</text>
</comment>
<feature type="region of interest" description="Disordered" evidence="1">
    <location>
        <begin position="499"/>
        <end position="518"/>
    </location>
</feature>
<evidence type="ECO:0000313" key="2">
    <source>
        <dbReference type="EMBL" id="GLU46531.1"/>
    </source>
</evidence>
<proteinExistence type="predicted"/>
<dbReference type="Proteomes" id="UP001165092">
    <property type="component" value="Unassembled WGS sequence"/>
</dbReference>
<gene>
    <name evidence="2" type="ORF">Nans01_08820</name>
</gene>
<dbReference type="EMBL" id="BSQG01000001">
    <property type="protein sequence ID" value="GLU46531.1"/>
    <property type="molecule type" value="Genomic_DNA"/>
</dbReference>
<dbReference type="RefSeq" id="WP_285757376.1">
    <property type="nucleotide sequence ID" value="NZ_BSQG01000001.1"/>
</dbReference>